<name>A0ABR1CRR5_NECAM</name>
<evidence type="ECO:0000313" key="2">
    <source>
        <dbReference type="Proteomes" id="UP001303046"/>
    </source>
</evidence>
<dbReference type="EMBL" id="JAVFWL010000003">
    <property type="protein sequence ID" value="KAK6741043.1"/>
    <property type="molecule type" value="Genomic_DNA"/>
</dbReference>
<proteinExistence type="predicted"/>
<keyword evidence="2" id="KW-1185">Reference proteome</keyword>
<organism evidence="1 2">
    <name type="scientific">Necator americanus</name>
    <name type="common">Human hookworm</name>
    <dbReference type="NCBI Taxonomy" id="51031"/>
    <lineage>
        <taxon>Eukaryota</taxon>
        <taxon>Metazoa</taxon>
        <taxon>Ecdysozoa</taxon>
        <taxon>Nematoda</taxon>
        <taxon>Chromadorea</taxon>
        <taxon>Rhabditida</taxon>
        <taxon>Rhabditina</taxon>
        <taxon>Rhabditomorpha</taxon>
        <taxon>Strongyloidea</taxon>
        <taxon>Ancylostomatidae</taxon>
        <taxon>Bunostominae</taxon>
        <taxon>Necator</taxon>
    </lineage>
</organism>
<accession>A0ABR1CRR5</accession>
<protein>
    <submittedName>
        <fullName evidence="1">Uncharacterized protein</fullName>
    </submittedName>
</protein>
<gene>
    <name evidence="1" type="primary">Necator_chrIII.g9865</name>
    <name evidence="1" type="ORF">RB195_009100</name>
</gene>
<sequence length="118" mass="12920">MQHHVHGGTVLNGAERRLQHLRRICSGPATLAAFVVATGDVCSVGRVTPKLQHSTRVFQRWGTAEPSLASLGLQLCVAVARDLPRYQPVRPNAPLRAQPPTQLCQASYRFEPVMSLLT</sequence>
<evidence type="ECO:0000313" key="1">
    <source>
        <dbReference type="EMBL" id="KAK6741043.1"/>
    </source>
</evidence>
<comment type="caution">
    <text evidence="1">The sequence shown here is derived from an EMBL/GenBank/DDBJ whole genome shotgun (WGS) entry which is preliminary data.</text>
</comment>
<dbReference type="Proteomes" id="UP001303046">
    <property type="component" value="Unassembled WGS sequence"/>
</dbReference>
<reference evidence="1 2" key="1">
    <citation type="submission" date="2023-08" db="EMBL/GenBank/DDBJ databases">
        <title>A Necator americanus chromosomal reference genome.</title>
        <authorList>
            <person name="Ilik V."/>
            <person name="Petrzelkova K.J."/>
            <person name="Pardy F."/>
            <person name="Fuh T."/>
            <person name="Niatou-Singa F.S."/>
            <person name="Gouil Q."/>
            <person name="Baker L."/>
            <person name="Ritchie M.E."/>
            <person name="Jex A.R."/>
            <person name="Gazzola D."/>
            <person name="Li H."/>
            <person name="Toshio Fujiwara R."/>
            <person name="Zhan B."/>
            <person name="Aroian R.V."/>
            <person name="Pafco B."/>
            <person name="Schwarz E.M."/>
        </authorList>
    </citation>
    <scope>NUCLEOTIDE SEQUENCE [LARGE SCALE GENOMIC DNA]</scope>
    <source>
        <strain evidence="1 2">Aroian</strain>
        <tissue evidence="1">Whole animal</tissue>
    </source>
</reference>